<evidence type="ECO:0000256" key="1">
    <source>
        <dbReference type="SAM" id="MobiDB-lite"/>
    </source>
</evidence>
<sequence>MPRENQGDEKESEEGKRSPREGSPTARTASPGCEEGEDREKTPEPPALEAAPSPEIQVIEESRPESPTCSPRFIRRALTPLRESMRRAQERFSTPPKDQPPHASTSAEATQPDRSGPKVSCCEWTALAKRVTPCMLNPSTKAKDKRSGEEADAEHTDDEEVEMRTEEPGAGPSCLRTDQLVVETGNLSLSTISGGTSRVTRTSPEKPSKPKKGKRRSPFSKKSSKQDQPADLGSENEASDKGDGSSPGKSKQGKNRKSHASPKDPEKKASRSSAGKQISWPDPKKGGAPVKRAWFYRFTRSASLGGSPQDSESRARGPRRGLSALLEELPPARGWADNLGLRREMMSLEDAIRRARCMTDSSTTDSTTQLSETTDSAFMSPTTTSTTTCRLARALGFVSLQEPAMFDLMRRWFSYFARRARTRAGVCFWLLIAGMWANVDEICDCCSFASGHRRYMSPRDTSPISPLDSTAISSSDSGTEETSPVDVRALSPPALCFLKLTLSEIIDAAEGYLPIEPEALDRLCIEVAETGRSYLAHGPYRLEILSDRPQPRPVSVSVSSSSDLEVAISPVFAGPSTSGYAGPSTSGYAGPSTSGYAGPSTSGYTGPSTSGYTGPGTPGHDGPSTPGYVWPSTSGYVWPSTAHYVGMGASRDALQSISSSAESLPLDPVGPRPSYPRDGPASTSSGEDKYDWRAHNCPISVATPTTAGDEVEAAGSPPMDAKDDENAGGDDVGEDDDDHVFYGRERII</sequence>
<feature type="compositionally biased region" description="Polar residues" evidence="1">
    <location>
        <begin position="185"/>
        <end position="202"/>
    </location>
</feature>
<feature type="region of interest" description="Disordered" evidence="1">
    <location>
        <begin position="579"/>
        <end position="626"/>
    </location>
</feature>
<feature type="region of interest" description="Disordered" evidence="1">
    <location>
        <begin position="359"/>
        <end position="381"/>
    </location>
</feature>
<gene>
    <name evidence="3" type="primary">LOC100907665</name>
</gene>
<evidence type="ECO:0000313" key="2">
    <source>
        <dbReference type="Proteomes" id="UP000694867"/>
    </source>
</evidence>
<feature type="region of interest" description="Disordered" evidence="1">
    <location>
        <begin position="132"/>
        <end position="287"/>
    </location>
</feature>
<feature type="compositionally biased region" description="Basic and acidic residues" evidence="1">
    <location>
        <begin position="1"/>
        <end position="20"/>
    </location>
</feature>
<feature type="compositionally biased region" description="Polar residues" evidence="1">
    <location>
        <begin position="579"/>
        <end position="595"/>
    </location>
</feature>
<feature type="compositionally biased region" description="Basic residues" evidence="1">
    <location>
        <begin position="209"/>
        <end position="223"/>
    </location>
</feature>
<feature type="region of interest" description="Disordered" evidence="1">
    <location>
        <begin position="656"/>
        <end position="748"/>
    </location>
</feature>
<keyword evidence="2" id="KW-1185">Reference proteome</keyword>
<feature type="compositionally biased region" description="Acidic residues" evidence="1">
    <location>
        <begin position="726"/>
        <end position="738"/>
    </location>
</feature>
<feature type="region of interest" description="Disordered" evidence="1">
    <location>
        <begin position="1"/>
        <end position="119"/>
    </location>
</feature>
<dbReference type="KEGG" id="goe:100907665"/>
<feature type="region of interest" description="Disordered" evidence="1">
    <location>
        <begin position="459"/>
        <end position="486"/>
    </location>
</feature>
<dbReference type="AlphaFoldDB" id="A0AAJ7L625"/>
<organism evidence="2 3">
    <name type="scientific">Galendromus occidentalis</name>
    <name type="common">western predatory mite</name>
    <dbReference type="NCBI Taxonomy" id="34638"/>
    <lineage>
        <taxon>Eukaryota</taxon>
        <taxon>Metazoa</taxon>
        <taxon>Ecdysozoa</taxon>
        <taxon>Arthropoda</taxon>
        <taxon>Chelicerata</taxon>
        <taxon>Arachnida</taxon>
        <taxon>Acari</taxon>
        <taxon>Parasitiformes</taxon>
        <taxon>Mesostigmata</taxon>
        <taxon>Gamasina</taxon>
        <taxon>Phytoseioidea</taxon>
        <taxon>Phytoseiidae</taxon>
        <taxon>Typhlodrominae</taxon>
        <taxon>Galendromus</taxon>
    </lineage>
</organism>
<feature type="compositionally biased region" description="Basic residues" evidence="1">
    <location>
        <begin position="251"/>
        <end position="260"/>
    </location>
</feature>
<accession>A0AAJ7L625</accession>
<feature type="compositionally biased region" description="Polar residues" evidence="1">
    <location>
        <begin position="459"/>
        <end position="482"/>
    </location>
</feature>
<reference evidence="3" key="1">
    <citation type="submission" date="2025-08" db="UniProtKB">
        <authorList>
            <consortium name="RefSeq"/>
        </authorList>
    </citation>
    <scope>IDENTIFICATION</scope>
</reference>
<dbReference type="Proteomes" id="UP000694867">
    <property type="component" value="Unplaced"/>
</dbReference>
<feature type="compositionally biased region" description="Basic and acidic residues" evidence="1">
    <location>
        <begin position="739"/>
        <end position="748"/>
    </location>
</feature>
<feature type="compositionally biased region" description="Acidic residues" evidence="1">
    <location>
        <begin position="150"/>
        <end position="161"/>
    </location>
</feature>
<dbReference type="GeneID" id="100907665"/>
<name>A0AAJ7L625_9ACAR</name>
<feature type="compositionally biased region" description="Low complexity" evidence="1">
    <location>
        <begin position="598"/>
        <end position="612"/>
    </location>
</feature>
<dbReference type="RefSeq" id="XP_018495167.1">
    <property type="nucleotide sequence ID" value="XM_018639651.1"/>
</dbReference>
<feature type="compositionally biased region" description="Polar residues" evidence="1">
    <location>
        <begin position="102"/>
        <end position="113"/>
    </location>
</feature>
<evidence type="ECO:0000313" key="3">
    <source>
        <dbReference type="RefSeq" id="XP_018495167.1"/>
    </source>
</evidence>
<proteinExistence type="predicted"/>
<protein>
    <submittedName>
        <fullName evidence="3">Mucin-5AC</fullName>
    </submittedName>
</protein>